<evidence type="ECO:0000313" key="4">
    <source>
        <dbReference type="Proteomes" id="UP001253545"/>
    </source>
</evidence>
<dbReference type="RefSeq" id="WP_311366871.1">
    <property type="nucleotide sequence ID" value="NZ_JAVRHX010000001.1"/>
</dbReference>
<organism evidence="3 4">
    <name type="scientific">Glaciecola petra</name>
    <dbReference type="NCBI Taxonomy" id="3075602"/>
    <lineage>
        <taxon>Bacteria</taxon>
        <taxon>Pseudomonadati</taxon>
        <taxon>Pseudomonadota</taxon>
        <taxon>Gammaproteobacteria</taxon>
        <taxon>Alteromonadales</taxon>
        <taxon>Alteromonadaceae</taxon>
        <taxon>Glaciecola</taxon>
    </lineage>
</organism>
<proteinExistence type="predicted"/>
<gene>
    <name evidence="3" type="ORF">RM552_00665</name>
</gene>
<evidence type="ECO:0000259" key="2">
    <source>
        <dbReference type="Pfam" id="PF26002"/>
    </source>
</evidence>
<evidence type="ECO:0000313" key="3">
    <source>
        <dbReference type="EMBL" id="MDT0593350.1"/>
    </source>
</evidence>
<dbReference type="PANTHER" id="PTHR30386:SF28">
    <property type="entry name" value="EXPORTED PROTEIN"/>
    <property type="match status" value="1"/>
</dbReference>
<dbReference type="Pfam" id="PF26002">
    <property type="entry name" value="Beta-barrel_AprE"/>
    <property type="match status" value="1"/>
</dbReference>
<keyword evidence="1" id="KW-0812">Transmembrane</keyword>
<dbReference type="InterPro" id="IPR050739">
    <property type="entry name" value="MFP"/>
</dbReference>
<name>A0ABU2ZL52_9ALTE</name>
<dbReference type="InterPro" id="IPR058982">
    <property type="entry name" value="Beta-barrel_AprE"/>
</dbReference>
<feature type="transmembrane region" description="Helical" evidence="1">
    <location>
        <begin position="25"/>
        <end position="50"/>
    </location>
</feature>
<sequence>MIAKTPLFRQEALDAQKDKQYGEAVLLPSFNILTITILIFLCVTIAIYFAHNYTFSNTVEIRGWIEASKPGIAIKSADNVGIIESVLVKNGDLISKGQALFTIKRASSIVTSNRDLNIKRASLKRTNELKIAQIDAQKTLMETKTKHLETQQDLINRKATLLSKQSALIASRIDRLLKQIAENQSLANKGLIAQSQIDVIHSHLHDNQTQLSQINIQLLDAQTAKSKFIQATKETRTTIIELTQQKALLLSSLQSELLAIKQSLEYTVTAPTDGFIENITLGKGDSVVNNQLMANIAANSAHIKAFAYIPSHDLNFINTDKIVNIKVDGFDYKRFGMLSAKIQHISKQVTVPQHRQSLPVIPSAPSFLSQLSIQSNYLTHGNKSWLLKPGMLFTASVTLEELSVFEWVFSSLISLQELR</sequence>
<dbReference type="Gene3D" id="2.40.50.100">
    <property type="match status" value="1"/>
</dbReference>
<dbReference type="EMBL" id="JAVRHX010000001">
    <property type="protein sequence ID" value="MDT0593350.1"/>
    <property type="molecule type" value="Genomic_DNA"/>
</dbReference>
<accession>A0ABU2ZL52</accession>
<comment type="caution">
    <text evidence="3">The sequence shown here is derived from an EMBL/GenBank/DDBJ whole genome shotgun (WGS) entry which is preliminary data.</text>
</comment>
<feature type="domain" description="AprE-like beta-barrel" evidence="2">
    <location>
        <begin position="307"/>
        <end position="398"/>
    </location>
</feature>
<protein>
    <submittedName>
        <fullName evidence="3">HlyD family efflux transporter periplasmic adaptor subunit</fullName>
    </submittedName>
</protein>
<keyword evidence="4" id="KW-1185">Reference proteome</keyword>
<reference evidence="3 4" key="1">
    <citation type="submission" date="2023-09" db="EMBL/GenBank/DDBJ databases">
        <authorList>
            <person name="Rey-Velasco X."/>
        </authorList>
    </citation>
    <scope>NUCLEOTIDE SEQUENCE [LARGE SCALE GENOMIC DNA]</scope>
    <source>
        <strain evidence="3 4">P117</strain>
    </source>
</reference>
<dbReference type="PRINTS" id="PR01490">
    <property type="entry name" value="RTXTOXIND"/>
</dbReference>
<dbReference type="Proteomes" id="UP001253545">
    <property type="component" value="Unassembled WGS sequence"/>
</dbReference>
<dbReference type="PANTHER" id="PTHR30386">
    <property type="entry name" value="MEMBRANE FUSION SUBUNIT OF EMRAB-TOLC MULTIDRUG EFFLUX PUMP"/>
    <property type="match status" value="1"/>
</dbReference>
<keyword evidence="1" id="KW-0472">Membrane</keyword>
<keyword evidence="1" id="KW-1133">Transmembrane helix</keyword>
<evidence type="ECO:0000256" key="1">
    <source>
        <dbReference type="SAM" id="Phobius"/>
    </source>
</evidence>